<evidence type="ECO:0000313" key="1">
    <source>
        <dbReference type="EMBL" id="MBB4036548.1"/>
    </source>
</evidence>
<accession>A0A840CQY6</accession>
<dbReference type="EMBL" id="JACIEP010000008">
    <property type="protein sequence ID" value="MBB4036548.1"/>
    <property type="molecule type" value="Genomic_DNA"/>
</dbReference>
<proteinExistence type="predicted"/>
<comment type="caution">
    <text evidence="1">The sequence shown here is derived from an EMBL/GenBank/DDBJ whole genome shotgun (WGS) entry which is preliminary data.</text>
</comment>
<gene>
    <name evidence="1" type="ORF">GGR21_002454</name>
</gene>
<dbReference type="RefSeq" id="WP_183307449.1">
    <property type="nucleotide sequence ID" value="NZ_JACIEP010000008.1"/>
</dbReference>
<sequence>MKLWKLSGVFMIGIISFIVISCANKGNNIEGKWVSEAQHDYENHIVYIFTNSKYQVIINGEEEGLPLSYKIEGDTIIMDRGEHWVPIVGVQNRYIKESFSISKGIEGTTLAFGYLTLKKVE</sequence>
<evidence type="ECO:0000313" key="2">
    <source>
        <dbReference type="Proteomes" id="UP000555103"/>
    </source>
</evidence>
<dbReference type="AlphaFoldDB" id="A0A840CQY6"/>
<name>A0A840CQY6_9BACT</name>
<dbReference type="Proteomes" id="UP000555103">
    <property type="component" value="Unassembled WGS sequence"/>
</dbReference>
<reference evidence="1 2" key="1">
    <citation type="submission" date="2020-08" db="EMBL/GenBank/DDBJ databases">
        <title>Genomic Encyclopedia of Type Strains, Phase IV (KMG-IV): sequencing the most valuable type-strain genomes for metagenomic binning, comparative biology and taxonomic classification.</title>
        <authorList>
            <person name="Goeker M."/>
        </authorList>
    </citation>
    <scope>NUCLEOTIDE SEQUENCE [LARGE SCALE GENOMIC DNA]</scope>
    <source>
        <strain evidence="1 2">DSM 104969</strain>
    </source>
</reference>
<protein>
    <recommendedName>
        <fullName evidence="3">Lipoprotein</fullName>
    </recommendedName>
</protein>
<evidence type="ECO:0008006" key="3">
    <source>
        <dbReference type="Google" id="ProtNLM"/>
    </source>
</evidence>
<keyword evidence="2" id="KW-1185">Reference proteome</keyword>
<dbReference type="PROSITE" id="PS51257">
    <property type="entry name" value="PROKAR_LIPOPROTEIN"/>
    <property type="match status" value="1"/>
</dbReference>
<organism evidence="1 2">
    <name type="scientific">Dysgonomonas hofstadii</name>
    <dbReference type="NCBI Taxonomy" id="637886"/>
    <lineage>
        <taxon>Bacteria</taxon>
        <taxon>Pseudomonadati</taxon>
        <taxon>Bacteroidota</taxon>
        <taxon>Bacteroidia</taxon>
        <taxon>Bacteroidales</taxon>
        <taxon>Dysgonomonadaceae</taxon>
        <taxon>Dysgonomonas</taxon>
    </lineage>
</organism>